<evidence type="ECO:0000256" key="2">
    <source>
        <dbReference type="ARBA" id="ARBA00023125"/>
    </source>
</evidence>
<dbReference type="InterPro" id="IPR001845">
    <property type="entry name" value="HTH_ArsR_DNA-bd_dom"/>
</dbReference>
<dbReference type="PROSITE" id="PS50987">
    <property type="entry name" value="HTH_ARSR_2"/>
    <property type="match status" value="1"/>
</dbReference>
<protein>
    <submittedName>
        <fullName evidence="5">ArsR family transcriptional regulator</fullName>
    </submittedName>
</protein>
<dbReference type="AlphaFoldDB" id="A0A3R6V9F5"/>
<name>A0A3R6V9F5_9LACO</name>
<evidence type="ECO:0000259" key="4">
    <source>
        <dbReference type="PROSITE" id="PS50987"/>
    </source>
</evidence>
<dbReference type="SMART" id="SM00418">
    <property type="entry name" value="HTH_ARSR"/>
    <property type="match status" value="1"/>
</dbReference>
<dbReference type="Pfam" id="PF01022">
    <property type="entry name" value="HTH_5"/>
    <property type="match status" value="1"/>
</dbReference>
<organism evidence="5 6">
    <name type="scientific">Bombilactobacillus bombi</name>
    <dbReference type="NCBI Taxonomy" id="1303590"/>
    <lineage>
        <taxon>Bacteria</taxon>
        <taxon>Bacillati</taxon>
        <taxon>Bacillota</taxon>
        <taxon>Bacilli</taxon>
        <taxon>Lactobacillales</taxon>
        <taxon>Lactobacillaceae</taxon>
        <taxon>Bombilactobacillus</taxon>
    </lineage>
</organism>
<feature type="domain" description="HTH arsR-type" evidence="4">
    <location>
        <begin position="12"/>
        <end position="106"/>
    </location>
</feature>
<evidence type="ECO:0000313" key="5">
    <source>
        <dbReference type="EMBL" id="RHW50225.1"/>
    </source>
</evidence>
<dbReference type="RefSeq" id="WP_118902813.1">
    <property type="nucleotide sequence ID" value="NZ_QOCR01000004.1"/>
</dbReference>
<dbReference type="Gene3D" id="1.10.10.10">
    <property type="entry name" value="Winged helix-like DNA-binding domain superfamily/Winged helix DNA-binding domain"/>
    <property type="match status" value="1"/>
</dbReference>
<keyword evidence="2" id="KW-0238">DNA-binding</keyword>
<accession>A0A3R6V9F5</accession>
<evidence type="ECO:0000313" key="6">
    <source>
        <dbReference type="Proteomes" id="UP000284109"/>
    </source>
</evidence>
<dbReference type="SUPFAM" id="SSF46785">
    <property type="entry name" value="Winged helix' DNA-binding domain"/>
    <property type="match status" value="1"/>
</dbReference>
<keyword evidence="3" id="KW-0804">Transcription</keyword>
<dbReference type="InterPro" id="IPR051011">
    <property type="entry name" value="Metal_resp_trans_reg"/>
</dbReference>
<proteinExistence type="predicted"/>
<dbReference type="OrthoDB" id="9794330at2"/>
<dbReference type="InterPro" id="IPR036388">
    <property type="entry name" value="WH-like_DNA-bd_sf"/>
</dbReference>
<dbReference type="InterPro" id="IPR011991">
    <property type="entry name" value="ArsR-like_HTH"/>
</dbReference>
<dbReference type="Proteomes" id="UP000284109">
    <property type="component" value="Unassembled WGS sequence"/>
</dbReference>
<dbReference type="PRINTS" id="PR00778">
    <property type="entry name" value="HTHARSR"/>
</dbReference>
<dbReference type="PANTHER" id="PTHR43132">
    <property type="entry name" value="ARSENICAL RESISTANCE OPERON REPRESSOR ARSR-RELATED"/>
    <property type="match status" value="1"/>
</dbReference>
<dbReference type="NCBIfam" id="NF033788">
    <property type="entry name" value="HTH_metalloreg"/>
    <property type="match status" value="1"/>
</dbReference>
<dbReference type="CDD" id="cd00090">
    <property type="entry name" value="HTH_ARSR"/>
    <property type="match status" value="1"/>
</dbReference>
<dbReference type="EMBL" id="QOCR01000004">
    <property type="protein sequence ID" value="RHW50225.1"/>
    <property type="molecule type" value="Genomic_DNA"/>
</dbReference>
<keyword evidence="1" id="KW-0805">Transcription regulation</keyword>
<dbReference type="GO" id="GO:0003677">
    <property type="term" value="F:DNA binding"/>
    <property type="evidence" value="ECO:0007669"/>
    <property type="project" value="UniProtKB-KW"/>
</dbReference>
<dbReference type="PANTHER" id="PTHR43132:SF6">
    <property type="entry name" value="HTH-TYPE TRANSCRIPTIONAL REPRESSOR CZRA"/>
    <property type="match status" value="1"/>
</dbReference>
<dbReference type="InterPro" id="IPR036390">
    <property type="entry name" value="WH_DNA-bd_sf"/>
</dbReference>
<keyword evidence="6" id="KW-1185">Reference proteome</keyword>
<comment type="caution">
    <text evidence="5">The sequence shown here is derived from an EMBL/GenBank/DDBJ whole genome shotgun (WGS) entry which is preliminary data.</text>
</comment>
<gene>
    <name evidence="5" type="ORF">DS831_08710</name>
</gene>
<dbReference type="GO" id="GO:0003700">
    <property type="term" value="F:DNA-binding transcription factor activity"/>
    <property type="evidence" value="ECO:0007669"/>
    <property type="project" value="InterPro"/>
</dbReference>
<reference evidence="5 6" key="1">
    <citation type="submission" date="2018-07" db="EMBL/GenBank/DDBJ databases">
        <title>Genome sequences of six Lactobacillus spp. isolated from bumble bee guts.</title>
        <authorList>
            <person name="Motta E.V.S."/>
            <person name="Moran N.A."/>
        </authorList>
    </citation>
    <scope>NUCLEOTIDE SEQUENCE [LARGE SCALE GENOMIC DNA]</scope>
    <source>
        <strain evidence="5 6">BI-1.1</strain>
    </source>
</reference>
<sequence length="110" mass="12794">MNNLNKDQIDIPATSELLPIIDFFKTISDPTRMRIILTIANGPITVTEIAQKLDLSQSTISHQLRLLKQQRFIVGERSGKQIFYRLVDDHVLQIYFLTKSHIQEKNEHYS</sequence>
<evidence type="ECO:0000256" key="1">
    <source>
        <dbReference type="ARBA" id="ARBA00023015"/>
    </source>
</evidence>
<evidence type="ECO:0000256" key="3">
    <source>
        <dbReference type="ARBA" id="ARBA00023163"/>
    </source>
</evidence>